<gene>
    <name evidence="4" type="ORF">C1H71_11230</name>
</gene>
<evidence type="ECO:0000256" key="1">
    <source>
        <dbReference type="SAM" id="Phobius"/>
    </source>
</evidence>
<protein>
    <recommendedName>
        <fullName evidence="6">Glycosyltransferase RgtA/B/C/D-like domain-containing protein</fullName>
    </recommendedName>
</protein>
<keyword evidence="1" id="KW-1133">Transmembrane helix</keyword>
<name>A0A7G3G9Y9_9NEIS</name>
<accession>A0A7G3G9Y9</accession>
<evidence type="ECO:0000259" key="2">
    <source>
        <dbReference type="Pfam" id="PF19830"/>
    </source>
</evidence>
<keyword evidence="1" id="KW-0812">Transmembrane</keyword>
<feature type="transmembrane region" description="Helical" evidence="1">
    <location>
        <begin position="126"/>
        <end position="145"/>
    </location>
</feature>
<keyword evidence="1" id="KW-0472">Membrane</keyword>
<feature type="domain" description="DUF6311" evidence="2">
    <location>
        <begin position="11"/>
        <end position="423"/>
    </location>
</feature>
<keyword evidence="5" id="KW-1185">Reference proteome</keyword>
<dbReference type="InterPro" id="IPR058671">
    <property type="entry name" value="DUF6311_C"/>
</dbReference>
<feature type="transmembrane region" description="Helical" evidence="1">
    <location>
        <begin position="7"/>
        <end position="27"/>
    </location>
</feature>
<evidence type="ECO:0000313" key="5">
    <source>
        <dbReference type="Proteomes" id="UP000515917"/>
    </source>
</evidence>
<feature type="transmembrane region" description="Helical" evidence="1">
    <location>
        <begin position="308"/>
        <end position="327"/>
    </location>
</feature>
<feature type="transmembrane region" description="Helical" evidence="1">
    <location>
        <begin position="98"/>
        <end position="120"/>
    </location>
</feature>
<evidence type="ECO:0000259" key="3">
    <source>
        <dbReference type="Pfam" id="PF25853"/>
    </source>
</evidence>
<evidence type="ECO:0000313" key="4">
    <source>
        <dbReference type="EMBL" id="QBC44046.1"/>
    </source>
</evidence>
<sequence>MVKKTDFILGCLLGLLIALYFYGLKIIDPHNVQWILKGGDSYQHFIGWAFFKNDIWRWPLGLNPHFGSEIGGSIVFTDSIPLLSIVLKFLLPPLSAPVQFLGLAVMINYMLTGGVLVLILKKLMSSTFVSLIIALLLVSSTVMTIRGIGGHGHESLTAHWTFLYAMYLLLDGGLKGSHFPYFKWAALLVLTVLIHFYLFVLCAPFFVAAHIQYFIHSKQLKWQQLLKQLLSIILTMSVVLGLMYAVGYFVLPIKSSLTSEYGSYPASLLTFINPASSAWFLNMESSKSLSGFFSGFSSAIAGQYEGQAYLGLGLIVLLNITFFSLLIRRVSLLWALPMAGVCFLLSLIALSNHVSLYDQFLIYDIPPQMAAWLGMVRASGRLIWPMFYLLVILAGFILSKNFSTRSQVGILLLVAILQIGDLSAWHRSLRARNHDYSNVHIDHLKSNQAFKTMISHAKSIVLLPADYVDDYQAYSWEALRAGIPINTGYYARNPSPEFFAKINVPQLEKIKRCDLNPSVLYILRRFEAKACPGQDVLHTQYKDTLWMIKTGS</sequence>
<organism evidence="4 5">
    <name type="scientific">Iodobacter fluviatilis</name>
    <dbReference type="NCBI Taxonomy" id="537"/>
    <lineage>
        <taxon>Bacteria</taxon>
        <taxon>Pseudomonadati</taxon>
        <taxon>Pseudomonadota</taxon>
        <taxon>Betaproteobacteria</taxon>
        <taxon>Neisseriales</taxon>
        <taxon>Chitinibacteraceae</taxon>
        <taxon>Iodobacter</taxon>
    </lineage>
</organism>
<proteinExistence type="predicted"/>
<dbReference type="AlphaFoldDB" id="A0A7G3G9Y9"/>
<dbReference type="InterPro" id="IPR046278">
    <property type="entry name" value="DUF6311"/>
</dbReference>
<dbReference type="EMBL" id="CP025781">
    <property type="protein sequence ID" value="QBC44046.1"/>
    <property type="molecule type" value="Genomic_DNA"/>
</dbReference>
<dbReference type="Proteomes" id="UP000515917">
    <property type="component" value="Chromosome"/>
</dbReference>
<feature type="domain" description="DUF6311" evidence="3">
    <location>
        <begin position="451"/>
        <end position="547"/>
    </location>
</feature>
<feature type="transmembrane region" description="Helical" evidence="1">
    <location>
        <begin position="333"/>
        <end position="350"/>
    </location>
</feature>
<evidence type="ECO:0008006" key="6">
    <source>
        <dbReference type="Google" id="ProtNLM"/>
    </source>
</evidence>
<feature type="transmembrane region" description="Helical" evidence="1">
    <location>
        <begin position="382"/>
        <end position="402"/>
    </location>
</feature>
<dbReference type="KEGG" id="ifl:C1H71_11230"/>
<dbReference type="RefSeq" id="WP_130106602.1">
    <property type="nucleotide sequence ID" value="NZ_CP025781.1"/>
</dbReference>
<dbReference type="Pfam" id="PF19830">
    <property type="entry name" value="DUF6311"/>
    <property type="match status" value="1"/>
</dbReference>
<feature type="transmembrane region" description="Helical" evidence="1">
    <location>
        <begin position="229"/>
        <end position="251"/>
    </location>
</feature>
<dbReference type="Pfam" id="PF25853">
    <property type="entry name" value="DUF6311_C"/>
    <property type="match status" value="1"/>
</dbReference>
<feature type="transmembrane region" description="Helical" evidence="1">
    <location>
        <begin position="186"/>
        <end position="208"/>
    </location>
</feature>
<reference evidence="4 5" key="1">
    <citation type="submission" date="2018-01" db="EMBL/GenBank/DDBJ databases">
        <title>Genome sequence of Iodobacter sp. strain PCH194 isolated from Indian Trans-Himalaya.</title>
        <authorList>
            <person name="Kumar V."/>
            <person name="Thakur V."/>
            <person name="Kumar S."/>
            <person name="Singh D."/>
        </authorList>
    </citation>
    <scope>NUCLEOTIDE SEQUENCE [LARGE SCALE GENOMIC DNA]</scope>
    <source>
        <strain evidence="4 5">PCH194</strain>
    </source>
</reference>